<gene>
    <name evidence="1" type="ORF">HMPREF0661_06750</name>
</gene>
<dbReference type="AlphaFoldDB" id="A0A096APA3"/>
<reference evidence="1 2" key="1">
    <citation type="submission" date="2014-07" db="EMBL/GenBank/DDBJ databases">
        <authorList>
            <person name="McCorrison J."/>
            <person name="Sanka R."/>
            <person name="Torralba M."/>
            <person name="Gillis M."/>
            <person name="Haft D.H."/>
            <person name="Methe B."/>
            <person name="Sutton G."/>
            <person name="Nelson K.E."/>
        </authorList>
    </citation>
    <scope>NUCLEOTIDE SEQUENCE [LARGE SCALE GENOMIC DNA]</scope>
    <source>
        <strain evidence="1 2">DNF00666</strain>
    </source>
</reference>
<organism evidence="1 2">
    <name type="scientific">Prevotella melaninogenica DNF00666</name>
    <dbReference type="NCBI Taxonomy" id="1401073"/>
    <lineage>
        <taxon>Bacteria</taxon>
        <taxon>Pseudomonadati</taxon>
        <taxon>Bacteroidota</taxon>
        <taxon>Bacteroidia</taxon>
        <taxon>Bacteroidales</taxon>
        <taxon>Prevotellaceae</taxon>
        <taxon>Prevotella</taxon>
    </lineage>
</organism>
<accession>A0A096APA3</accession>
<comment type="caution">
    <text evidence="1">The sequence shown here is derived from an EMBL/GenBank/DDBJ whole genome shotgun (WGS) entry which is preliminary data.</text>
</comment>
<sequence length="63" mass="7141">MDSDIQKLLADIAMLENVTEDVRAILTKLVELAKDGDTEAVKELREIIQQAKEEQLRKDLFGV</sequence>
<dbReference type="EMBL" id="JRNS01000353">
    <property type="protein sequence ID" value="KGF48551.1"/>
    <property type="molecule type" value="Genomic_DNA"/>
</dbReference>
<proteinExistence type="predicted"/>
<name>A0A096APA3_9BACT</name>
<evidence type="ECO:0000313" key="1">
    <source>
        <dbReference type="EMBL" id="KGF48551.1"/>
    </source>
</evidence>
<dbReference type="Proteomes" id="UP000029578">
    <property type="component" value="Unassembled WGS sequence"/>
</dbReference>
<dbReference type="RefSeq" id="WP_036864884.1">
    <property type="nucleotide sequence ID" value="NZ_JRNS01000353.1"/>
</dbReference>
<evidence type="ECO:0000313" key="2">
    <source>
        <dbReference type="Proteomes" id="UP000029578"/>
    </source>
</evidence>
<protein>
    <submittedName>
        <fullName evidence="1">Uncharacterized protein</fullName>
    </submittedName>
</protein>